<dbReference type="NCBIfam" id="NF041126">
    <property type="entry name" value="FBP_aldo_phos"/>
    <property type="match status" value="1"/>
</dbReference>
<feature type="binding site" evidence="15">
    <location>
        <position position="52"/>
    </location>
    <ligand>
        <name>Mg(2+)</name>
        <dbReference type="ChEBI" id="CHEBI:18420"/>
        <label>2</label>
    </ligand>
</feature>
<evidence type="ECO:0000256" key="3">
    <source>
        <dbReference type="ARBA" id="ARBA00004742"/>
    </source>
</evidence>
<feature type="binding site" description="in other chain" evidence="15">
    <location>
        <begin position="102"/>
        <end position="103"/>
    </location>
    <ligand>
        <name>beta-D-fructose 1,6-bisphosphate</name>
        <dbReference type="ChEBI" id="CHEBI:32966"/>
        <note>ligand shared between dimeric partners</note>
    </ligand>
</feature>
<evidence type="ECO:0000256" key="7">
    <source>
        <dbReference type="ARBA" id="ARBA00018635"/>
    </source>
</evidence>
<dbReference type="EC" id="3.1.3.11" evidence="6 15"/>
<keyword evidence="13 15" id="KW-0704">Schiff base</keyword>
<dbReference type="PANTHER" id="PTHR38341:SF1">
    <property type="entry name" value="FRUCTOSE-1,6-BISPHOSPHATE ALDOLASE_PHOSPHATASE"/>
    <property type="match status" value="1"/>
</dbReference>
<feature type="active site" description="Schiff-base intermediate with DHAP; for FBP aldolase activity" evidence="15">
    <location>
        <position position="229"/>
    </location>
</feature>
<feature type="binding site" description="in other chain" evidence="15">
    <location>
        <position position="345"/>
    </location>
    <ligand>
        <name>beta-D-fructose 1,6-bisphosphate</name>
        <dbReference type="ChEBI" id="CHEBI:32966"/>
        <note>ligand shared between dimeric partners</note>
    </ligand>
</feature>
<feature type="binding site" description="in other chain" evidence="15">
    <location>
        <position position="131"/>
    </location>
    <ligand>
        <name>beta-D-fructose 1,6-bisphosphate</name>
        <dbReference type="ChEBI" id="CHEBI:32966"/>
        <note>ligand shared between dimeric partners</note>
    </ligand>
</feature>
<keyword evidence="12 15" id="KW-0456">Lyase</keyword>
<keyword evidence="14 15" id="KW-0119">Carbohydrate metabolism</keyword>
<sequence length="360" mass="39372">MVTLSVIKADIGSLPGHVRAPSKLVDRVRGVLEDGKSDGVLIDYYVGCCGDDIDLVMSHDHGVDSEEVHSLAWDAFQEGTEFAKELGLYGAGQDLLSDAFSGNVKGLGPGSAEMEFDERESEPILVFLCDKTSPSAFNYPLFKMFADPFSTSGLVLDPSLHEGFDFEILDYYEGDTATLSCPEEMYDILSLLGIVSKYSIESVSKKDGRPAAVVSTEKLNLMAGEYVGKDDPVAVVRCQSGFPAVGEALEAFSFPHLVPGWMRGSHNGPLMPVSEEDATPTRFDGPPRVVALGFQLNNGKLEGPRDLFDDPSFNTARKKANEAAEYMRNHGPFQPHLLSEDELEYTTVPKVLEKLENRFK</sequence>
<comment type="pathway">
    <text evidence="3 15">Carbohydrate biosynthesis; gluconeogenesis.</text>
</comment>
<feature type="binding site" evidence="15">
    <location>
        <begin position="239"/>
        <end position="240"/>
    </location>
    <ligand>
        <name>beta-D-fructose 1,6-bisphosphate</name>
        <dbReference type="ChEBI" id="CHEBI:32966"/>
        <note>ligand shared between dimeric partners</note>
    </ligand>
</feature>
<dbReference type="Proteomes" id="UP000195137">
    <property type="component" value="Unassembled WGS sequence"/>
</dbReference>
<feature type="binding site" evidence="15">
    <location>
        <position position="17"/>
    </location>
    <ligand>
        <name>dihydroxyacetone phosphate</name>
        <dbReference type="ChEBI" id="CHEBI:57642"/>
    </ligand>
</feature>
<dbReference type="AlphaFoldDB" id="A0A1Y3G9J7"/>
<comment type="caution">
    <text evidence="16">The sequence shown here is derived from an EMBL/GenBank/DDBJ whole genome shotgun (WGS) entry which is preliminary data.</text>
</comment>
<accession>A0A1Y3G9J7</accession>
<evidence type="ECO:0000256" key="14">
    <source>
        <dbReference type="ARBA" id="ARBA00023277"/>
    </source>
</evidence>
<dbReference type="GO" id="GO:0006094">
    <property type="term" value="P:gluconeogenesis"/>
    <property type="evidence" value="ECO:0007669"/>
    <property type="project" value="UniProtKB-UniRule"/>
</dbReference>
<feature type="binding site" evidence="15">
    <location>
        <position position="10"/>
    </location>
    <ligand>
        <name>Mg(2+)</name>
        <dbReference type="ChEBI" id="CHEBI:18420"/>
        <label>1</label>
    </ligand>
</feature>
<evidence type="ECO:0000256" key="8">
    <source>
        <dbReference type="ARBA" id="ARBA00022432"/>
    </source>
</evidence>
<protein>
    <recommendedName>
        <fullName evidence="7 15">Fructose-1,6-bisphosphate aldolase/phosphatase</fullName>
        <shortName evidence="15">FBP A/P</shortName>
        <shortName evidence="15">FBP aldolase/phosphatase</shortName>
        <ecNumber evidence="6 15">3.1.3.11</ecNumber>
        <ecNumber evidence="15">4.1.2.13</ecNumber>
    </recommendedName>
</protein>
<dbReference type="RefSeq" id="WP_086637410.1">
    <property type="nucleotide sequence ID" value="NZ_MRZU01000004.1"/>
</dbReference>
<dbReference type="HAMAP" id="MF_02067">
    <property type="entry name" value="FBP_aldolase_phosphatase"/>
    <property type="match status" value="1"/>
</dbReference>
<proteinExistence type="inferred from homology"/>
<organism evidence="16 17">
    <name type="scientific">Methanonatronarchaeum thermophilum</name>
    <dbReference type="NCBI Taxonomy" id="1927129"/>
    <lineage>
        <taxon>Archaea</taxon>
        <taxon>Methanobacteriati</taxon>
        <taxon>Methanobacteriota</taxon>
        <taxon>Methanonatronarchaeia</taxon>
        <taxon>Methanonatronarchaeales</taxon>
        <taxon>Methanonatronarchaeaceae</taxon>
        <taxon>Methanonatronarchaeum</taxon>
    </lineage>
</organism>
<feature type="binding site" evidence="15">
    <location>
        <position position="231"/>
    </location>
    <ligand>
        <name>Mg(2+)</name>
        <dbReference type="ChEBI" id="CHEBI:18420"/>
        <label>2</label>
    </ligand>
</feature>
<keyword evidence="17" id="KW-1185">Reference proteome</keyword>
<feature type="binding site" evidence="15">
    <location>
        <position position="130"/>
    </location>
    <ligand>
        <name>Mg(2+)</name>
        <dbReference type="ChEBI" id="CHEBI:18420"/>
        <label>2</label>
    </ligand>
</feature>
<dbReference type="UniPathway" id="UPA00138"/>
<feature type="binding site" evidence="15">
    <location>
        <position position="131"/>
    </location>
    <ligand>
        <name>dihydroxyacetone phosphate</name>
        <dbReference type="ChEBI" id="CHEBI:57642"/>
    </ligand>
</feature>
<comment type="function">
    <text evidence="15">Catalyzes two subsequent steps in gluconeogenesis: the aldol condensation of dihydroxyacetone phosphate (DHAP) and glyceraldehyde-3-phosphate (GA3P) to fructose-1,6-bisphosphate (FBP), and the dephosphorylation of FBP to fructose-6-phosphate (F6P).</text>
</comment>
<dbReference type="PIRSF" id="PIRSF015647">
    <property type="entry name" value="FBPtase_archl"/>
    <property type="match status" value="1"/>
</dbReference>
<evidence type="ECO:0000256" key="2">
    <source>
        <dbReference type="ARBA" id="ARBA00001946"/>
    </source>
</evidence>
<evidence type="ECO:0000256" key="13">
    <source>
        <dbReference type="ARBA" id="ARBA00023270"/>
    </source>
</evidence>
<name>A0A1Y3G9J7_9EURY</name>
<keyword evidence="9 15" id="KW-0479">Metal-binding</keyword>
<dbReference type="EC" id="4.1.2.13" evidence="15"/>
<evidence type="ECO:0000313" key="17">
    <source>
        <dbReference type="Proteomes" id="UP000195137"/>
    </source>
</evidence>
<reference evidence="16 17" key="1">
    <citation type="submission" date="2016-12" db="EMBL/GenBank/DDBJ databases">
        <title>Discovery of methanogenic haloarchaea.</title>
        <authorList>
            <person name="Sorokin D.Y."/>
            <person name="Makarova K.S."/>
            <person name="Abbas B."/>
            <person name="Ferrer M."/>
            <person name="Golyshin P.N."/>
        </authorList>
    </citation>
    <scope>NUCLEOTIDE SEQUENCE [LARGE SCALE GENOMIC DNA]</scope>
    <source>
        <strain evidence="16">AMET1</strain>
    </source>
</reference>
<feature type="binding site" evidence="15">
    <location>
        <position position="51"/>
    </location>
    <ligand>
        <name>Mg(2+)</name>
        <dbReference type="ChEBI" id="CHEBI:18420"/>
        <label>1</label>
    </ligand>
</feature>
<dbReference type="InterPro" id="IPR002803">
    <property type="entry name" value="FBPase_V"/>
</dbReference>
<evidence type="ECO:0000256" key="5">
    <source>
        <dbReference type="ARBA" id="ARBA00011820"/>
    </source>
</evidence>
<keyword evidence="10 15" id="KW-0378">Hydrolase</keyword>
<feature type="binding site" evidence="15">
    <location>
        <position position="229"/>
    </location>
    <ligand>
        <name>Mg(2+)</name>
        <dbReference type="ChEBI" id="CHEBI:18420"/>
        <label>3</label>
    </ligand>
</feature>
<comment type="domain">
    <text evidence="15">Consists of a single catalytic domain, but remodels its active-site architecture via a large structural change to exhibit dual activities.</text>
</comment>
<evidence type="ECO:0000256" key="1">
    <source>
        <dbReference type="ARBA" id="ARBA00001273"/>
    </source>
</evidence>
<feature type="binding site" evidence="15">
    <location>
        <position position="231"/>
    </location>
    <ligand>
        <name>Mg(2+)</name>
        <dbReference type="ChEBI" id="CHEBI:18420"/>
        <label>3</label>
    </ligand>
</feature>
<dbReference type="SUPFAM" id="SSF111249">
    <property type="entry name" value="Sulfolobus fructose-1,6-bisphosphatase-like"/>
    <property type="match status" value="1"/>
</dbReference>
<dbReference type="GO" id="GO:0000287">
    <property type="term" value="F:magnesium ion binding"/>
    <property type="evidence" value="ECO:0007669"/>
    <property type="project" value="UniProtKB-UniRule"/>
</dbReference>
<dbReference type="EMBL" id="MRZU01000004">
    <property type="protein sequence ID" value="OUJ18112.1"/>
    <property type="molecule type" value="Genomic_DNA"/>
</dbReference>
<feature type="binding site" evidence="15">
    <location>
        <position position="17"/>
    </location>
    <ligand>
        <name>Mg(2+)</name>
        <dbReference type="ChEBI" id="CHEBI:18420"/>
        <label>1</label>
    </ligand>
</feature>
<evidence type="ECO:0000256" key="10">
    <source>
        <dbReference type="ARBA" id="ARBA00022801"/>
    </source>
</evidence>
<keyword evidence="11 15" id="KW-0460">Magnesium</keyword>
<evidence type="ECO:0000256" key="12">
    <source>
        <dbReference type="ARBA" id="ARBA00023239"/>
    </source>
</evidence>
<dbReference type="GO" id="GO:0042132">
    <property type="term" value="F:fructose 1,6-bisphosphate 1-phosphatase activity"/>
    <property type="evidence" value="ECO:0007669"/>
    <property type="project" value="UniProtKB-UniRule"/>
</dbReference>
<dbReference type="Pfam" id="PF01950">
    <property type="entry name" value="FBPase_3"/>
    <property type="match status" value="1"/>
</dbReference>
<evidence type="ECO:0000256" key="9">
    <source>
        <dbReference type="ARBA" id="ARBA00022723"/>
    </source>
</evidence>
<comment type="catalytic activity">
    <reaction evidence="1 15">
        <text>beta-D-fructose 1,6-bisphosphate + H2O = beta-D-fructose 6-phosphate + phosphate</text>
        <dbReference type="Rhea" id="RHEA:11064"/>
        <dbReference type="ChEBI" id="CHEBI:15377"/>
        <dbReference type="ChEBI" id="CHEBI:32966"/>
        <dbReference type="ChEBI" id="CHEBI:43474"/>
        <dbReference type="ChEBI" id="CHEBI:57634"/>
        <dbReference type="EC" id="3.1.3.11"/>
    </reaction>
</comment>
<gene>
    <name evidence="15" type="primary">fbp</name>
    <name evidence="16" type="ORF">AMET1_1009</name>
</gene>
<feature type="binding site" evidence="15">
    <location>
        <position position="51"/>
    </location>
    <ligand>
        <name>Mg(2+)</name>
        <dbReference type="ChEBI" id="CHEBI:18420"/>
        <label>2</label>
    </ligand>
</feature>
<evidence type="ECO:0000256" key="6">
    <source>
        <dbReference type="ARBA" id="ARBA00013093"/>
    </source>
</evidence>
<feature type="binding site" description="in other chain" evidence="15">
    <location>
        <position position="89"/>
    </location>
    <ligand>
        <name>beta-D-fructose 1,6-bisphosphate</name>
        <dbReference type="ChEBI" id="CHEBI:32966"/>
        <note>ligand shared between dimeric partners</note>
    </ligand>
</feature>
<feature type="active site" description="Proton donor/acceptor; for FBP aldolase activity" evidence="15">
    <location>
        <position position="226"/>
    </location>
</feature>
<feature type="active site" description="Proton acceptor; for FBP phosphatase activity" evidence="15">
    <location>
        <position position="10"/>
    </location>
</feature>
<dbReference type="GO" id="GO:0004332">
    <property type="term" value="F:fructose-bisphosphate aldolase activity"/>
    <property type="evidence" value="ECO:0007669"/>
    <property type="project" value="UniProtKB-UniRule"/>
</dbReference>
<evidence type="ECO:0000313" key="16">
    <source>
        <dbReference type="EMBL" id="OUJ18112.1"/>
    </source>
</evidence>
<feature type="binding site" evidence="15">
    <location>
        <position position="230"/>
    </location>
    <ligand>
        <name>Mg(2+)</name>
        <dbReference type="ChEBI" id="CHEBI:18420"/>
        <label>4</label>
    </ligand>
</feature>
<feature type="binding site" description="in other chain" evidence="15">
    <location>
        <position position="17"/>
    </location>
    <ligand>
        <name>beta-D-fructose 1,6-bisphosphate</name>
        <dbReference type="ChEBI" id="CHEBI:32966"/>
        <note>ligand shared between dimeric partners</note>
    </ligand>
</feature>
<evidence type="ECO:0000256" key="15">
    <source>
        <dbReference type="HAMAP-Rule" id="MF_02067"/>
    </source>
</evidence>
<comment type="subunit">
    <text evidence="5 15">Homooctamer; dimer of tetramers.</text>
</comment>
<dbReference type="PANTHER" id="PTHR38341">
    <property type="entry name" value="FRUCTOSE-1,6-BISPHOSPHATE ALDOLASE/PHOSPHATASE"/>
    <property type="match status" value="1"/>
</dbReference>
<feature type="binding site" description="in other chain" evidence="15">
    <location>
        <position position="263"/>
    </location>
    <ligand>
        <name>beta-D-fructose 1,6-bisphosphate</name>
        <dbReference type="ChEBI" id="CHEBI:32966"/>
        <note>ligand shared between dimeric partners</note>
    </ligand>
</feature>
<keyword evidence="8 15" id="KW-0312">Gluconeogenesis</keyword>
<comment type="cofactor">
    <cofactor evidence="2 15">
        <name>Mg(2+)</name>
        <dbReference type="ChEBI" id="CHEBI:18420"/>
    </cofactor>
</comment>
<feature type="binding site" evidence="15">
    <location>
        <position position="230"/>
    </location>
    <ligand>
        <name>Mg(2+)</name>
        <dbReference type="ChEBI" id="CHEBI:18420"/>
        <label>3</label>
    </ligand>
</feature>
<evidence type="ECO:0000256" key="11">
    <source>
        <dbReference type="ARBA" id="ARBA00022842"/>
    </source>
</evidence>
<dbReference type="InterPro" id="IPR036076">
    <property type="entry name" value="FBPase_V_sf"/>
</dbReference>
<feature type="binding site" evidence="15">
    <location>
        <position position="93"/>
    </location>
    <ligand>
        <name>Mg(2+)</name>
        <dbReference type="ChEBI" id="CHEBI:18420"/>
        <label>1</label>
    </ligand>
</feature>
<comment type="catalytic activity">
    <reaction evidence="15">
        <text>beta-D-fructose 1,6-bisphosphate = D-glyceraldehyde 3-phosphate + dihydroxyacetone phosphate</text>
        <dbReference type="Rhea" id="RHEA:14729"/>
        <dbReference type="ChEBI" id="CHEBI:32966"/>
        <dbReference type="ChEBI" id="CHEBI:57642"/>
        <dbReference type="ChEBI" id="CHEBI:59776"/>
        <dbReference type="EC" id="4.1.2.13"/>
    </reaction>
</comment>
<feature type="binding site" description="in other chain" evidence="15">
    <location>
        <position position="284"/>
    </location>
    <ligand>
        <name>beta-D-fructose 1,6-bisphosphate</name>
        <dbReference type="ChEBI" id="CHEBI:32966"/>
        <note>ligand shared between dimeric partners</note>
    </ligand>
</feature>
<feature type="binding site" evidence="15">
    <location>
        <position position="284"/>
    </location>
    <ligand>
        <name>dihydroxyacetone phosphate</name>
        <dbReference type="ChEBI" id="CHEBI:57642"/>
    </ligand>
</feature>
<comment type="similarity">
    <text evidence="4 15">Belongs to the FBP aldolase/phosphatase family.</text>
</comment>
<feature type="binding site" evidence="15">
    <location>
        <position position="263"/>
    </location>
    <ligand>
        <name>dihydroxyacetone phosphate</name>
        <dbReference type="ChEBI" id="CHEBI:57642"/>
    </ligand>
</feature>
<evidence type="ECO:0000256" key="4">
    <source>
        <dbReference type="ARBA" id="ARBA00010693"/>
    </source>
</evidence>